<reference evidence="1 2" key="1">
    <citation type="journal article" date="2018" name="PLoS Genet.">
        <title>Population sequencing reveals clonal diversity and ancestral inbreeding in the grapevine cultivar Chardonnay.</title>
        <authorList>
            <person name="Roach M.J."/>
            <person name="Johnson D.L."/>
            <person name="Bohlmann J."/>
            <person name="van Vuuren H.J."/>
            <person name="Jones S.J."/>
            <person name="Pretorius I.S."/>
            <person name="Schmidt S.A."/>
            <person name="Borneman A.R."/>
        </authorList>
    </citation>
    <scope>NUCLEOTIDE SEQUENCE [LARGE SCALE GENOMIC DNA]</scope>
    <source>
        <strain evidence="2">cv. Chardonnay</strain>
        <tissue evidence="1">Leaf</tissue>
    </source>
</reference>
<accession>A0A438EJZ8</accession>
<protein>
    <recommendedName>
        <fullName evidence="3">Serine/threonine-protein phosphatase 7 long form-like</fullName>
    </recommendedName>
</protein>
<organism evidence="1 2">
    <name type="scientific">Vitis vinifera</name>
    <name type="common">Grape</name>
    <dbReference type="NCBI Taxonomy" id="29760"/>
    <lineage>
        <taxon>Eukaryota</taxon>
        <taxon>Viridiplantae</taxon>
        <taxon>Streptophyta</taxon>
        <taxon>Embryophyta</taxon>
        <taxon>Tracheophyta</taxon>
        <taxon>Spermatophyta</taxon>
        <taxon>Magnoliopsida</taxon>
        <taxon>eudicotyledons</taxon>
        <taxon>Gunneridae</taxon>
        <taxon>Pentapetalae</taxon>
        <taxon>rosids</taxon>
        <taxon>Vitales</taxon>
        <taxon>Vitaceae</taxon>
        <taxon>Viteae</taxon>
        <taxon>Vitis</taxon>
    </lineage>
</organism>
<evidence type="ECO:0008006" key="3">
    <source>
        <dbReference type="Google" id="ProtNLM"/>
    </source>
</evidence>
<dbReference type="AlphaFoldDB" id="A0A438EJZ8"/>
<sequence>MDLGPIDRFVLYNQKCLDARIIPYLQQSGFYGITRLVSSTTCLDWREVCATLLGAVPEDGDISGQRLRLTWLTEHFPSLPPDADVEFVRCYARAFILQLIEGPNNLSPRVSKFNNIHPPM</sequence>
<proteinExistence type="predicted"/>
<gene>
    <name evidence="1" type="ORF">CK203_073472</name>
</gene>
<evidence type="ECO:0000313" key="2">
    <source>
        <dbReference type="Proteomes" id="UP000288805"/>
    </source>
</evidence>
<name>A0A438EJZ8_VITVI</name>
<dbReference type="EMBL" id="QGNW01001257">
    <property type="protein sequence ID" value="RVW48056.1"/>
    <property type="molecule type" value="Genomic_DNA"/>
</dbReference>
<comment type="caution">
    <text evidence="1">The sequence shown here is derived from an EMBL/GenBank/DDBJ whole genome shotgun (WGS) entry which is preliminary data.</text>
</comment>
<evidence type="ECO:0000313" key="1">
    <source>
        <dbReference type="EMBL" id="RVW48056.1"/>
    </source>
</evidence>
<dbReference type="Proteomes" id="UP000288805">
    <property type="component" value="Unassembled WGS sequence"/>
</dbReference>